<gene>
    <name evidence="1" type="ORF">ACFQ1S_42905</name>
</gene>
<sequence length="144" mass="15745">MDAFSADWMWVDALGAFAIAHETADGTTITFWNLDFTANPYQPVLVPGPWQEGPGLLRRPDGHAVIDTTDPCGRVYVNLVRATRGRAEPTDMKYFGLTLKNPASCANSTSALATLNGFAIPAPPWANQSCWRYAPTTWSTPCRP</sequence>
<evidence type="ECO:0000313" key="1">
    <source>
        <dbReference type="EMBL" id="MFD1051836.1"/>
    </source>
</evidence>
<proteinExistence type="predicted"/>
<dbReference type="Proteomes" id="UP001597045">
    <property type="component" value="Unassembled WGS sequence"/>
</dbReference>
<name>A0ABW3MMZ5_9PSEU</name>
<dbReference type="EMBL" id="JBHTIS010003911">
    <property type="protein sequence ID" value="MFD1051836.1"/>
    <property type="molecule type" value="Genomic_DNA"/>
</dbReference>
<reference evidence="2" key="1">
    <citation type="journal article" date="2019" name="Int. J. Syst. Evol. Microbiol.">
        <title>The Global Catalogue of Microorganisms (GCM) 10K type strain sequencing project: providing services to taxonomists for standard genome sequencing and annotation.</title>
        <authorList>
            <consortium name="The Broad Institute Genomics Platform"/>
            <consortium name="The Broad Institute Genome Sequencing Center for Infectious Disease"/>
            <person name="Wu L."/>
            <person name="Ma J."/>
        </authorList>
    </citation>
    <scope>NUCLEOTIDE SEQUENCE [LARGE SCALE GENOMIC DNA]</scope>
    <source>
        <strain evidence="2">JCM 31486</strain>
    </source>
</reference>
<keyword evidence="2" id="KW-1185">Reference proteome</keyword>
<comment type="caution">
    <text evidence="1">The sequence shown here is derived from an EMBL/GenBank/DDBJ whole genome shotgun (WGS) entry which is preliminary data.</text>
</comment>
<organism evidence="1 2">
    <name type="scientific">Kibdelosporangium lantanae</name>
    <dbReference type="NCBI Taxonomy" id="1497396"/>
    <lineage>
        <taxon>Bacteria</taxon>
        <taxon>Bacillati</taxon>
        <taxon>Actinomycetota</taxon>
        <taxon>Actinomycetes</taxon>
        <taxon>Pseudonocardiales</taxon>
        <taxon>Pseudonocardiaceae</taxon>
        <taxon>Kibdelosporangium</taxon>
    </lineage>
</organism>
<evidence type="ECO:0000313" key="2">
    <source>
        <dbReference type="Proteomes" id="UP001597045"/>
    </source>
</evidence>
<accession>A0ABW3MMZ5</accession>
<protein>
    <submittedName>
        <fullName evidence="1">Uncharacterized protein</fullName>
    </submittedName>
</protein>